<dbReference type="OrthoDB" id="3173036at2759"/>
<name>A0A0C3BMZ3_HEBCY</name>
<proteinExistence type="predicted"/>
<protein>
    <submittedName>
        <fullName evidence="2">Uncharacterized protein</fullName>
    </submittedName>
</protein>
<feature type="compositionally biased region" description="Polar residues" evidence="1">
    <location>
        <begin position="1061"/>
        <end position="1072"/>
    </location>
</feature>
<accession>A0A0C3BMZ3</accession>
<evidence type="ECO:0000313" key="2">
    <source>
        <dbReference type="EMBL" id="KIM38045.1"/>
    </source>
</evidence>
<dbReference type="Proteomes" id="UP000053424">
    <property type="component" value="Unassembled WGS sequence"/>
</dbReference>
<feature type="region of interest" description="Disordered" evidence="1">
    <location>
        <begin position="82"/>
        <end position="102"/>
    </location>
</feature>
<sequence length="1516" mass="169345">MSSLLVSICEFTEEIYTYSLENVQPVLNAEGYAECPDCGTRVHCGTVGLANLEKRHRGTKICLETKAKRDKNAKTKRNGSLLTFFNRPKPTPVPSTVPNVPPVRSVALPQETGRTQSAGESSFPTTTERQVGSFLEKFNDLARNLPPTVPEATDSDGLAEFAADPADTDDKGIESGDLWEELINPRLKRVLGWGTEKKMEDLIRRGRKGIEGLAIHIGYWVKERGVDENLFEGKLSNLIAALEEIVPKLCEDAIPEGTSSGQKQHVISHSIVDLTTDTEPPRQVNVDTSMKMSCKGFVLTFSNGTSPHSSYPFALHDTLVLPWEYSVRNGMMTLFSQACTGLADAVKESCRPCQQLRGNNILEGILTRIEDGIHENAGYAYYGFGALAELVRRRTQQLQMSQLRGLNQAKMLLSKATTLSDQKRLLTAVASGQVNRVDRLLSIGLQQRKGVRGLLASYVAAAEGHYHPRGFTEEEDMKALLLWKLGGNRVAQINHRANGAPSITYLRTRSTVPPIVPSHQAPTVKEVETNLYATLQSVLDVVHSQIKSKVLHTVLMFDELATEKRIRWDPKTNFFLGVCRQHANKTSMEFVNQGDMEELFQCLDDGVIHYAAEATVAALGILCKDNRIYPGRPVLVSGDCKRETGEEHARVIQTVLTGVDNLQHKTRLRVVSIASDGESRRGAAFISLTFKRQLSPESPIYPLLKPLTFLNLHVGDDDLTCDKDWKHVFKRFRNLLLRRRGVTVNGFRITPGIIKDHFKSNGLSADHVHSLFNPDDQQDVKLAFDMLKDIWTLPRISTNPHPGFQRAREALWILGKLLYHMAFPYLCVDLSLSEQIEHLSAAAHLALALYTSARKDFIPTNLYIDLMIMIKNVLFCVAKAKIDDPDGELWIILQGTDRLEELFGILRTMVGNDANLDVLQLVCRLAGTTEVSNILAKYPHWDRGPQIPDSADHIKPASWRGNVKVRDISLQTSWNRGRRLVEDECTFVKPILSNAEEISNVNILAPFGVLLFDVPLAPDDIDESLECPVFDTEPDGDESVEYPSSALDAAPRVPLGPLPFRSTTTPTQNNTRNESETRVEVEDGLEELSASEILPEQFHDGKMFSNKVLINGVEMAKSRALTQYSKFRKHTSSTDRLRRVQAVERYVKNKSVDTHIGGRPNTDTSEVLLISDPIASLLYSDGRFWICIGEVNDIKVDNDFVDSVPLEMLDEDKVAISYQMLGLRPATSDDDPDQKYDWRTYPIKERTFTVPGRLIQVVNPSLSTTHSNIPFYLFQSSVLVALTASIFQGLTMSDLKSVPKIVVSQDYPYREASGRACFVYETHQQVEELGTSNCPRCTPTVNLDLSQGQRVLEHIGAHILHDAGITQSTVLCGLCLQPLPFCEFYLTKGKGANRSLKINQTLSRGCLMKVKYSYSVAAESSQSSPCSNVPIKCPLCPNSAPAVWKYFMKAHFQTAHKSAPISKYEHIWKLSNFETTEMKKIWAKRKHVVVKRTKKSTIPPLVVSENHRARIPDAAR</sequence>
<dbReference type="EMBL" id="KN831793">
    <property type="protein sequence ID" value="KIM38045.1"/>
    <property type="molecule type" value="Genomic_DNA"/>
</dbReference>
<dbReference type="HOGENOM" id="CLU_002907_1_0_1"/>
<feature type="region of interest" description="Disordered" evidence="1">
    <location>
        <begin position="1053"/>
        <end position="1079"/>
    </location>
</feature>
<reference evidence="2 3" key="1">
    <citation type="submission" date="2014-04" db="EMBL/GenBank/DDBJ databases">
        <authorList>
            <consortium name="DOE Joint Genome Institute"/>
            <person name="Kuo A."/>
            <person name="Gay G."/>
            <person name="Dore J."/>
            <person name="Kohler A."/>
            <person name="Nagy L.G."/>
            <person name="Floudas D."/>
            <person name="Copeland A."/>
            <person name="Barry K.W."/>
            <person name="Cichocki N."/>
            <person name="Veneault-Fourrey C."/>
            <person name="LaButti K."/>
            <person name="Lindquist E.A."/>
            <person name="Lipzen A."/>
            <person name="Lundell T."/>
            <person name="Morin E."/>
            <person name="Murat C."/>
            <person name="Sun H."/>
            <person name="Tunlid A."/>
            <person name="Henrissat B."/>
            <person name="Grigoriev I.V."/>
            <person name="Hibbett D.S."/>
            <person name="Martin F."/>
            <person name="Nordberg H.P."/>
            <person name="Cantor M.N."/>
            <person name="Hua S.X."/>
        </authorList>
    </citation>
    <scope>NUCLEOTIDE SEQUENCE [LARGE SCALE GENOMIC DNA]</scope>
    <source>
        <strain evidence="3">h7</strain>
    </source>
</reference>
<reference evidence="3" key="2">
    <citation type="submission" date="2015-01" db="EMBL/GenBank/DDBJ databases">
        <title>Evolutionary Origins and Diversification of the Mycorrhizal Mutualists.</title>
        <authorList>
            <consortium name="DOE Joint Genome Institute"/>
            <consortium name="Mycorrhizal Genomics Consortium"/>
            <person name="Kohler A."/>
            <person name="Kuo A."/>
            <person name="Nagy L.G."/>
            <person name="Floudas D."/>
            <person name="Copeland A."/>
            <person name="Barry K.W."/>
            <person name="Cichocki N."/>
            <person name="Veneault-Fourrey C."/>
            <person name="LaButti K."/>
            <person name="Lindquist E.A."/>
            <person name="Lipzen A."/>
            <person name="Lundell T."/>
            <person name="Morin E."/>
            <person name="Murat C."/>
            <person name="Riley R."/>
            <person name="Ohm R."/>
            <person name="Sun H."/>
            <person name="Tunlid A."/>
            <person name="Henrissat B."/>
            <person name="Grigoriev I.V."/>
            <person name="Hibbett D.S."/>
            <person name="Martin F."/>
        </authorList>
    </citation>
    <scope>NUCLEOTIDE SEQUENCE [LARGE SCALE GENOMIC DNA]</scope>
    <source>
        <strain evidence="3">h7</strain>
    </source>
</reference>
<gene>
    <name evidence="2" type="ORF">M413DRAFT_20133</name>
</gene>
<evidence type="ECO:0000256" key="1">
    <source>
        <dbReference type="SAM" id="MobiDB-lite"/>
    </source>
</evidence>
<evidence type="ECO:0000313" key="3">
    <source>
        <dbReference type="Proteomes" id="UP000053424"/>
    </source>
</evidence>
<feature type="compositionally biased region" description="Pro residues" evidence="1">
    <location>
        <begin position="89"/>
        <end position="101"/>
    </location>
</feature>
<organism evidence="2 3">
    <name type="scientific">Hebeloma cylindrosporum</name>
    <dbReference type="NCBI Taxonomy" id="76867"/>
    <lineage>
        <taxon>Eukaryota</taxon>
        <taxon>Fungi</taxon>
        <taxon>Dikarya</taxon>
        <taxon>Basidiomycota</taxon>
        <taxon>Agaricomycotina</taxon>
        <taxon>Agaricomycetes</taxon>
        <taxon>Agaricomycetidae</taxon>
        <taxon>Agaricales</taxon>
        <taxon>Agaricineae</taxon>
        <taxon>Hymenogastraceae</taxon>
        <taxon>Hebeloma</taxon>
    </lineage>
</organism>
<keyword evidence="3" id="KW-1185">Reference proteome</keyword>